<dbReference type="RefSeq" id="XP_024729665.1">
    <property type="nucleotide sequence ID" value="XM_024883905.1"/>
</dbReference>
<organism evidence="1 2">
    <name type="scientific">Hyaloscypha bicolor E</name>
    <dbReference type="NCBI Taxonomy" id="1095630"/>
    <lineage>
        <taxon>Eukaryota</taxon>
        <taxon>Fungi</taxon>
        <taxon>Dikarya</taxon>
        <taxon>Ascomycota</taxon>
        <taxon>Pezizomycotina</taxon>
        <taxon>Leotiomycetes</taxon>
        <taxon>Helotiales</taxon>
        <taxon>Hyaloscyphaceae</taxon>
        <taxon>Hyaloscypha</taxon>
        <taxon>Hyaloscypha bicolor</taxon>
    </lineage>
</organism>
<dbReference type="EMBL" id="KZ613895">
    <property type="protein sequence ID" value="PMD52761.1"/>
    <property type="molecule type" value="Genomic_DNA"/>
</dbReference>
<dbReference type="InParanoid" id="A0A2J6SPT4"/>
<dbReference type="OrthoDB" id="5235440at2759"/>
<accession>A0A2J6SPT4</accession>
<dbReference type="Proteomes" id="UP000235371">
    <property type="component" value="Unassembled WGS sequence"/>
</dbReference>
<name>A0A2J6SPT4_9HELO</name>
<proteinExistence type="predicted"/>
<dbReference type="AlphaFoldDB" id="A0A2J6SPT4"/>
<protein>
    <submittedName>
        <fullName evidence="1">Uncharacterized protein</fullName>
    </submittedName>
</protein>
<gene>
    <name evidence="1" type="ORF">K444DRAFT_635712</name>
</gene>
<sequence>MKLAMDRADIPLEEPLTRELKLEVKLQLEEYWKFHRRDLMFRRNTKLSWVLTENMITLDEATPQLKPNKLSRFCNKPTTLYLSPSGQRNNVCPTIILGCIYKDWFLRYDNEPNFEFGRFFAGPVRITSTGPQAVVDIVRSHKSLCDQASWLLTSLDRGEKPSPCCKLTTQTHKLLPLCRAIILVLDELDEDVKEDEDRRISLDEYSQAQSVLMVRTGDESHLSTRITFEHIRKQAFRLKRDDCDLEGIEVIRVSLALVVDFVTTLQQREDVATPSGMNNHTIDRSLCPSDDQNSYVDLALSADVWAEKILQQTDELGFENCLLLAGNTTTPDLILNALQ</sequence>
<dbReference type="GeneID" id="36591982"/>
<evidence type="ECO:0000313" key="2">
    <source>
        <dbReference type="Proteomes" id="UP000235371"/>
    </source>
</evidence>
<evidence type="ECO:0000313" key="1">
    <source>
        <dbReference type="EMBL" id="PMD52761.1"/>
    </source>
</evidence>
<reference evidence="1 2" key="1">
    <citation type="submission" date="2016-04" db="EMBL/GenBank/DDBJ databases">
        <title>A degradative enzymes factory behind the ericoid mycorrhizal symbiosis.</title>
        <authorList>
            <consortium name="DOE Joint Genome Institute"/>
            <person name="Martino E."/>
            <person name="Morin E."/>
            <person name="Grelet G."/>
            <person name="Kuo A."/>
            <person name="Kohler A."/>
            <person name="Daghino S."/>
            <person name="Barry K."/>
            <person name="Choi C."/>
            <person name="Cichocki N."/>
            <person name="Clum A."/>
            <person name="Copeland A."/>
            <person name="Hainaut M."/>
            <person name="Haridas S."/>
            <person name="Labutti K."/>
            <person name="Lindquist E."/>
            <person name="Lipzen A."/>
            <person name="Khouja H.-R."/>
            <person name="Murat C."/>
            <person name="Ohm R."/>
            <person name="Olson A."/>
            <person name="Spatafora J."/>
            <person name="Veneault-Fourrey C."/>
            <person name="Henrissat B."/>
            <person name="Grigoriev I."/>
            <person name="Martin F."/>
            <person name="Perotto S."/>
        </authorList>
    </citation>
    <scope>NUCLEOTIDE SEQUENCE [LARGE SCALE GENOMIC DNA]</scope>
    <source>
        <strain evidence="1 2">E</strain>
    </source>
</reference>
<keyword evidence="2" id="KW-1185">Reference proteome</keyword>